<protein>
    <submittedName>
        <fullName evidence="1">Uncharacterized protein</fullName>
    </submittedName>
</protein>
<evidence type="ECO:0000313" key="1">
    <source>
        <dbReference type="EMBL" id="GKU88131.1"/>
    </source>
</evidence>
<dbReference type="EMBL" id="BPVZ01000002">
    <property type="protein sequence ID" value="GKU88131.1"/>
    <property type="molecule type" value="Genomic_DNA"/>
</dbReference>
<keyword evidence="2" id="KW-1185">Reference proteome</keyword>
<comment type="caution">
    <text evidence="1">The sequence shown here is derived from an EMBL/GenBank/DDBJ whole genome shotgun (WGS) entry which is preliminary data.</text>
</comment>
<name>A0AAV5HRP8_9ROSI</name>
<gene>
    <name evidence="1" type="ORF">SLEP1_g2432</name>
</gene>
<reference evidence="1 2" key="1">
    <citation type="journal article" date="2021" name="Commun. Biol.">
        <title>The genome of Shorea leprosula (Dipterocarpaceae) highlights the ecological relevance of drought in aseasonal tropical rainforests.</title>
        <authorList>
            <person name="Ng K.K.S."/>
            <person name="Kobayashi M.J."/>
            <person name="Fawcett J.A."/>
            <person name="Hatakeyama M."/>
            <person name="Paape T."/>
            <person name="Ng C.H."/>
            <person name="Ang C.C."/>
            <person name="Tnah L.H."/>
            <person name="Lee C.T."/>
            <person name="Nishiyama T."/>
            <person name="Sese J."/>
            <person name="O'Brien M.J."/>
            <person name="Copetti D."/>
            <person name="Mohd Noor M.I."/>
            <person name="Ong R.C."/>
            <person name="Putra M."/>
            <person name="Sireger I.Z."/>
            <person name="Indrioko S."/>
            <person name="Kosugi Y."/>
            <person name="Izuno A."/>
            <person name="Isagi Y."/>
            <person name="Lee S.L."/>
            <person name="Shimizu K.K."/>
        </authorList>
    </citation>
    <scope>NUCLEOTIDE SEQUENCE [LARGE SCALE GENOMIC DNA]</scope>
    <source>
        <strain evidence="1">214</strain>
    </source>
</reference>
<dbReference type="Proteomes" id="UP001054252">
    <property type="component" value="Unassembled WGS sequence"/>
</dbReference>
<proteinExistence type="predicted"/>
<evidence type="ECO:0000313" key="2">
    <source>
        <dbReference type="Proteomes" id="UP001054252"/>
    </source>
</evidence>
<organism evidence="1 2">
    <name type="scientific">Rubroshorea leprosula</name>
    <dbReference type="NCBI Taxonomy" id="152421"/>
    <lineage>
        <taxon>Eukaryota</taxon>
        <taxon>Viridiplantae</taxon>
        <taxon>Streptophyta</taxon>
        <taxon>Embryophyta</taxon>
        <taxon>Tracheophyta</taxon>
        <taxon>Spermatophyta</taxon>
        <taxon>Magnoliopsida</taxon>
        <taxon>eudicotyledons</taxon>
        <taxon>Gunneridae</taxon>
        <taxon>Pentapetalae</taxon>
        <taxon>rosids</taxon>
        <taxon>malvids</taxon>
        <taxon>Malvales</taxon>
        <taxon>Dipterocarpaceae</taxon>
        <taxon>Rubroshorea</taxon>
    </lineage>
</organism>
<sequence length="36" mass="3901">MSMLPVVLHSAIVKSCECCFSFGALCLDAFSIWSGF</sequence>
<accession>A0AAV5HRP8</accession>
<dbReference type="AlphaFoldDB" id="A0AAV5HRP8"/>